<dbReference type="SUPFAM" id="SSF55073">
    <property type="entry name" value="Nucleotide cyclase"/>
    <property type="match status" value="1"/>
</dbReference>
<keyword evidence="5" id="KW-1185">Reference proteome</keyword>
<dbReference type="Proteomes" id="UP001143400">
    <property type="component" value="Unassembled WGS sequence"/>
</dbReference>
<dbReference type="SUPFAM" id="SSF55785">
    <property type="entry name" value="PYP-like sensor domain (PAS domain)"/>
    <property type="match status" value="1"/>
</dbReference>
<proteinExistence type="predicted"/>
<dbReference type="InterPro" id="IPR000700">
    <property type="entry name" value="PAS-assoc_C"/>
</dbReference>
<dbReference type="InterPro" id="IPR052155">
    <property type="entry name" value="Biofilm_reg_signaling"/>
</dbReference>
<reference evidence="4 5" key="2">
    <citation type="submission" date="2021-01" db="EMBL/GenBank/DDBJ databases">
        <title>Genomic Encyclopedia of Type Strains, Phase IV (KMG-IV): sequencing the most valuable type-strain genomes for metagenomic binning, comparative biology and taxonomic classification.</title>
        <authorList>
            <person name="Goeker M."/>
        </authorList>
    </citation>
    <scope>NUCLEOTIDE SEQUENCE [LARGE SCALE GENOMIC DNA]</scope>
    <source>
        <strain evidence="4 5">DSM 6130</strain>
    </source>
</reference>
<dbReference type="Proteomes" id="UP000758856">
    <property type="component" value="Unassembled WGS sequence"/>
</dbReference>
<dbReference type="Gene3D" id="3.30.70.270">
    <property type="match status" value="1"/>
</dbReference>
<reference evidence="3" key="3">
    <citation type="submission" date="2023-01" db="EMBL/GenBank/DDBJ databases">
        <authorList>
            <person name="Sun Q."/>
            <person name="Evtushenko L."/>
        </authorList>
    </citation>
    <scope>NUCLEOTIDE SEQUENCE</scope>
    <source>
        <strain evidence="3">VKM B-1606</strain>
    </source>
</reference>
<dbReference type="RefSeq" id="WP_204949364.1">
    <property type="nucleotide sequence ID" value="NZ_BSFF01000001.1"/>
</dbReference>
<dbReference type="PROSITE" id="PS50113">
    <property type="entry name" value="PAC"/>
    <property type="match status" value="1"/>
</dbReference>
<evidence type="ECO:0000313" key="6">
    <source>
        <dbReference type="Proteomes" id="UP001143400"/>
    </source>
</evidence>
<dbReference type="InterPro" id="IPR029787">
    <property type="entry name" value="Nucleotide_cyclase"/>
</dbReference>
<dbReference type="EMBL" id="BSFF01000001">
    <property type="protein sequence ID" value="GLK53985.1"/>
    <property type="molecule type" value="Genomic_DNA"/>
</dbReference>
<dbReference type="AlphaFoldDB" id="A0A9W6IRP2"/>
<dbReference type="PANTHER" id="PTHR44757">
    <property type="entry name" value="DIGUANYLATE CYCLASE DGCP"/>
    <property type="match status" value="1"/>
</dbReference>
<dbReference type="EMBL" id="JAFBCY010000002">
    <property type="protein sequence ID" value="MBM7850927.1"/>
    <property type="molecule type" value="Genomic_DNA"/>
</dbReference>
<protein>
    <submittedName>
        <fullName evidence="4">Diguanylate cyclase (GGDEF)-like protein</fullName>
    </submittedName>
</protein>
<dbReference type="SMART" id="SM00086">
    <property type="entry name" value="PAC"/>
    <property type="match status" value="1"/>
</dbReference>
<sequence>MAAKADLADVLEAVLELKAQIAAQAQLIRQQAAALEHRRKTFERASEAASIGVWECDLSTEELRWSDVVYDLFDLPRGSFIDRRITLAFYVDTARREMEAARAAAIARRDGFSLDVQIVTAAGRRRVIRITATVECENGAPARIFGMKQDITEETALKERMRQLAEFDPMTGLANRSQFQARLDAMAASQSPEHGFGALVLVDLDGFKQINDTLGHARGDACLAEAADRLKRAAREAALVARIGGDEFAVLLSAADAALAEELAGRIVRDIRTAVVAGGIALDLGASVGVAHGDGTPEELFARADAALYAAKAGGKGAVRVYGAGVTPVAA</sequence>
<evidence type="ECO:0000313" key="4">
    <source>
        <dbReference type="EMBL" id="MBM7850927.1"/>
    </source>
</evidence>
<evidence type="ECO:0000259" key="1">
    <source>
        <dbReference type="PROSITE" id="PS50113"/>
    </source>
</evidence>
<dbReference type="InterPro" id="IPR043128">
    <property type="entry name" value="Rev_trsase/Diguanyl_cyclase"/>
</dbReference>
<comment type="caution">
    <text evidence="3">The sequence shown here is derived from an EMBL/GenBank/DDBJ whole genome shotgun (WGS) entry which is preliminary data.</text>
</comment>
<dbReference type="Pfam" id="PF00990">
    <property type="entry name" value="GGDEF"/>
    <property type="match status" value="1"/>
</dbReference>
<dbReference type="Gene3D" id="3.30.450.20">
    <property type="entry name" value="PAS domain"/>
    <property type="match status" value="1"/>
</dbReference>
<reference evidence="3" key="1">
    <citation type="journal article" date="2014" name="Int. J. Syst. Evol. Microbiol.">
        <title>Complete genome sequence of Corynebacterium casei LMG S-19264T (=DSM 44701T), isolated from a smear-ripened cheese.</title>
        <authorList>
            <consortium name="US DOE Joint Genome Institute (JGI-PGF)"/>
            <person name="Walter F."/>
            <person name="Albersmeier A."/>
            <person name="Kalinowski J."/>
            <person name="Ruckert C."/>
        </authorList>
    </citation>
    <scope>NUCLEOTIDE SEQUENCE</scope>
    <source>
        <strain evidence="3">VKM B-1606</strain>
    </source>
</reference>
<dbReference type="InterPro" id="IPR035965">
    <property type="entry name" value="PAS-like_dom_sf"/>
</dbReference>
<dbReference type="PANTHER" id="PTHR44757:SF2">
    <property type="entry name" value="BIOFILM ARCHITECTURE MAINTENANCE PROTEIN MBAA"/>
    <property type="match status" value="1"/>
</dbReference>
<name>A0A9W6IRP2_9HYPH</name>
<dbReference type="InterPro" id="IPR001610">
    <property type="entry name" value="PAC"/>
</dbReference>
<evidence type="ECO:0000313" key="5">
    <source>
        <dbReference type="Proteomes" id="UP000758856"/>
    </source>
</evidence>
<dbReference type="NCBIfam" id="TIGR00254">
    <property type="entry name" value="GGDEF"/>
    <property type="match status" value="1"/>
</dbReference>
<feature type="domain" description="GGDEF" evidence="2">
    <location>
        <begin position="195"/>
        <end position="324"/>
    </location>
</feature>
<dbReference type="PROSITE" id="PS50887">
    <property type="entry name" value="GGDEF"/>
    <property type="match status" value="1"/>
</dbReference>
<feature type="domain" description="PAC" evidence="1">
    <location>
        <begin position="112"/>
        <end position="163"/>
    </location>
</feature>
<evidence type="ECO:0000313" key="3">
    <source>
        <dbReference type="EMBL" id="GLK53985.1"/>
    </source>
</evidence>
<dbReference type="InterPro" id="IPR000160">
    <property type="entry name" value="GGDEF_dom"/>
</dbReference>
<gene>
    <name evidence="3" type="ORF">GCM10008170_00040</name>
    <name evidence="4" type="ORF">JOD31_001152</name>
</gene>
<dbReference type="CDD" id="cd01949">
    <property type="entry name" value="GGDEF"/>
    <property type="match status" value="1"/>
</dbReference>
<evidence type="ECO:0000259" key="2">
    <source>
        <dbReference type="PROSITE" id="PS50887"/>
    </source>
</evidence>
<accession>A0A9W6IRP2</accession>
<organism evidence="3 6">
    <name type="scientific">Methylopila capsulata</name>
    <dbReference type="NCBI Taxonomy" id="61654"/>
    <lineage>
        <taxon>Bacteria</taxon>
        <taxon>Pseudomonadati</taxon>
        <taxon>Pseudomonadota</taxon>
        <taxon>Alphaproteobacteria</taxon>
        <taxon>Hyphomicrobiales</taxon>
        <taxon>Methylopilaceae</taxon>
        <taxon>Methylopila</taxon>
    </lineage>
</organism>
<dbReference type="SMART" id="SM00267">
    <property type="entry name" value="GGDEF"/>
    <property type="match status" value="1"/>
</dbReference>